<reference evidence="1 2" key="1">
    <citation type="journal article" date="2018" name="Front. Plant Sci.">
        <title>Red Clover (Trifolium pratense) and Zigzag Clover (T. medium) - A Picture of Genomic Similarities and Differences.</title>
        <authorList>
            <person name="Dluhosova J."/>
            <person name="Istvanek J."/>
            <person name="Nedelnik J."/>
            <person name="Repkova J."/>
        </authorList>
    </citation>
    <scope>NUCLEOTIDE SEQUENCE [LARGE SCALE GENOMIC DNA]</scope>
    <source>
        <strain evidence="2">cv. 10/8</strain>
        <tissue evidence="1">Leaf</tissue>
    </source>
</reference>
<evidence type="ECO:0000313" key="2">
    <source>
        <dbReference type="Proteomes" id="UP000265520"/>
    </source>
</evidence>
<dbReference type="Proteomes" id="UP000265520">
    <property type="component" value="Unassembled WGS sequence"/>
</dbReference>
<dbReference type="EMBL" id="LXQA010833458">
    <property type="protein sequence ID" value="MCI73212.1"/>
    <property type="molecule type" value="Genomic_DNA"/>
</dbReference>
<sequence length="30" mass="3341">FGSGAVLWVGCFCSYFEVMRWCCGGEVLMC</sequence>
<dbReference type="AlphaFoldDB" id="A0A392UIB2"/>
<accession>A0A392UIB2</accession>
<name>A0A392UIB2_9FABA</name>
<proteinExistence type="predicted"/>
<protein>
    <submittedName>
        <fullName evidence="1">Uncharacterized protein</fullName>
    </submittedName>
</protein>
<feature type="non-terminal residue" evidence="1">
    <location>
        <position position="1"/>
    </location>
</feature>
<evidence type="ECO:0000313" key="1">
    <source>
        <dbReference type="EMBL" id="MCI73212.1"/>
    </source>
</evidence>
<comment type="caution">
    <text evidence="1">The sequence shown here is derived from an EMBL/GenBank/DDBJ whole genome shotgun (WGS) entry which is preliminary data.</text>
</comment>
<organism evidence="1 2">
    <name type="scientific">Trifolium medium</name>
    <dbReference type="NCBI Taxonomy" id="97028"/>
    <lineage>
        <taxon>Eukaryota</taxon>
        <taxon>Viridiplantae</taxon>
        <taxon>Streptophyta</taxon>
        <taxon>Embryophyta</taxon>
        <taxon>Tracheophyta</taxon>
        <taxon>Spermatophyta</taxon>
        <taxon>Magnoliopsida</taxon>
        <taxon>eudicotyledons</taxon>
        <taxon>Gunneridae</taxon>
        <taxon>Pentapetalae</taxon>
        <taxon>rosids</taxon>
        <taxon>fabids</taxon>
        <taxon>Fabales</taxon>
        <taxon>Fabaceae</taxon>
        <taxon>Papilionoideae</taxon>
        <taxon>50 kb inversion clade</taxon>
        <taxon>NPAAA clade</taxon>
        <taxon>Hologalegina</taxon>
        <taxon>IRL clade</taxon>
        <taxon>Trifolieae</taxon>
        <taxon>Trifolium</taxon>
    </lineage>
</organism>
<keyword evidence="2" id="KW-1185">Reference proteome</keyword>